<evidence type="ECO:0000256" key="4">
    <source>
        <dbReference type="ARBA" id="ARBA00022840"/>
    </source>
</evidence>
<dbReference type="Gene3D" id="3.40.1480.10">
    <property type="entry name" value="MOFRL domain"/>
    <property type="match status" value="1"/>
</dbReference>
<proteinExistence type="predicted"/>
<dbReference type="InterPro" id="IPR007835">
    <property type="entry name" value="MOFRL"/>
</dbReference>
<evidence type="ECO:0000259" key="6">
    <source>
        <dbReference type="Pfam" id="PF13660"/>
    </source>
</evidence>
<dbReference type="EMBL" id="SRSD01000002">
    <property type="protein sequence ID" value="KAA0894330.1"/>
    <property type="molecule type" value="Genomic_DNA"/>
</dbReference>
<dbReference type="GO" id="GO:0005524">
    <property type="term" value="F:ATP binding"/>
    <property type="evidence" value="ECO:0007669"/>
    <property type="project" value="UniProtKB-KW"/>
</dbReference>
<dbReference type="GO" id="GO:0008887">
    <property type="term" value="F:glycerate kinase activity"/>
    <property type="evidence" value="ECO:0007669"/>
    <property type="project" value="InterPro"/>
</dbReference>
<dbReference type="Pfam" id="PF13660">
    <property type="entry name" value="DUF4147"/>
    <property type="match status" value="1"/>
</dbReference>
<evidence type="ECO:0000313" key="7">
    <source>
        <dbReference type="EMBL" id="KAA0894330.1"/>
    </source>
</evidence>
<gene>
    <name evidence="7" type="ORF">ET418_03630</name>
</gene>
<dbReference type="AlphaFoldDB" id="A0A5A9XN93"/>
<dbReference type="GO" id="GO:0005737">
    <property type="term" value="C:cytoplasm"/>
    <property type="evidence" value="ECO:0007669"/>
    <property type="project" value="TreeGrafter"/>
</dbReference>
<dbReference type="Gene3D" id="3.40.50.10180">
    <property type="entry name" value="Glycerate kinase, MOFRL-like N-terminal domain"/>
    <property type="match status" value="1"/>
</dbReference>
<protein>
    <submittedName>
        <fullName evidence="7">Glycerate kinase</fullName>
    </submittedName>
</protein>
<dbReference type="OrthoDB" id="9766552at2"/>
<organism evidence="7 8">
    <name type="scientific">Oryzomonas rubra</name>
    <dbReference type="NCBI Taxonomy" id="2509454"/>
    <lineage>
        <taxon>Bacteria</taxon>
        <taxon>Pseudomonadati</taxon>
        <taxon>Thermodesulfobacteriota</taxon>
        <taxon>Desulfuromonadia</taxon>
        <taxon>Geobacterales</taxon>
        <taxon>Geobacteraceae</taxon>
        <taxon>Oryzomonas</taxon>
    </lineage>
</organism>
<keyword evidence="1" id="KW-0808">Transferase</keyword>
<sequence length="445" mass="45526">MPVTETARHTLHTLFKAALGAVEPGAALAPHLDRVGERLRNEGLQRLVVAGFGKAAIPMALAAQERLGALISSGLVIAPHGTPPFKKGELETIEVAFAGHPHPDSAGEAAARRIMAQAHTCGERDLLLLLISGGGSALLAAPAEGITLEEKRVTAHLLMAAGADIFELNCVRKHLSAVKGGQLARLAFPARVMALMISDVPGDRLDVIASGPAVADPTTFGDALGVLGRFGLTDRVPPAVRQRLEQGNAGMVAETPKPDDPLFATVESIVAARNRDALSAAAGTAQALGLEVNISEEIVAGEAREAGRRLAHEALRCRANLSAGQRGCLVSGGETTVTVRGTGRGGRNQELALAFALEVAATPGITLLSAGTDGIDGPTDAAGAIVDGETVPLARRAGLDPVASLADNDAYPLLDACGALLRCGPTGTNVMDLQICLITGGSVTP</sequence>
<keyword evidence="4" id="KW-0067">ATP-binding</keyword>
<dbReference type="Pfam" id="PF05161">
    <property type="entry name" value="MOFRL"/>
    <property type="match status" value="1"/>
</dbReference>
<dbReference type="SUPFAM" id="SSF82544">
    <property type="entry name" value="GckA/TtuD-like"/>
    <property type="match status" value="1"/>
</dbReference>
<name>A0A5A9XN93_9BACT</name>
<dbReference type="PANTHER" id="PTHR12227:SF0">
    <property type="entry name" value="GLYCERATE KINASE"/>
    <property type="match status" value="1"/>
</dbReference>
<dbReference type="InterPro" id="IPR038614">
    <property type="entry name" value="GK_N_sf"/>
</dbReference>
<dbReference type="InterPro" id="IPR039760">
    <property type="entry name" value="MOFRL_protein"/>
</dbReference>
<keyword evidence="3 7" id="KW-0418">Kinase</keyword>
<dbReference type="PANTHER" id="PTHR12227">
    <property type="entry name" value="GLYCERATE KINASE"/>
    <property type="match status" value="1"/>
</dbReference>
<evidence type="ECO:0000256" key="3">
    <source>
        <dbReference type="ARBA" id="ARBA00022777"/>
    </source>
</evidence>
<dbReference type="InterPro" id="IPR025286">
    <property type="entry name" value="MOFRL_assoc_dom"/>
</dbReference>
<reference evidence="7 8" key="1">
    <citation type="submission" date="2019-04" db="EMBL/GenBank/DDBJ databases">
        <title>Geobacter ruber sp. nov., ferric-reducing bacteria isolated from paddy soil.</title>
        <authorList>
            <person name="Xu Z."/>
            <person name="Masuda Y."/>
            <person name="Itoh H."/>
            <person name="Senoo K."/>
        </authorList>
    </citation>
    <scope>NUCLEOTIDE SEQUENCE [LARGE SCALE GENOMIC DNA]</scope>
    <source>
        <strain evidence="7 8">Red88</strain>
    </source>
</reference>
<dbReference type="InterPro" id="IPR037035">
    <property type="entry name" value="GK-like_C_sf"/>
</dbReference>
<dbReference type="FunFam" id="3.40.50.10180:FF:000001">
    <property type="entry name" value="Glycerate kinase"/>
    <property type="match status" value="1"/>
</dbReference>
<evidence type="ECO:0000259" key="5">
    <source>
        <dbReference type="Pfam" id="PF05161"/>
    </source>
</evidence>
<keyword evidence="2" id="KW-0547">Nucleotide-binding</keyword>
<feature type="domain" description="MOFRL" evidence="5">
    <location>
        <begin position="328"/>
        <end position="432"/>
    </location>
</feature>
<evidence type="ECO:0000256" key="1">
    <source>
        <dbReference type="ARBA" id="ARBA00022679"/>
    </source>
</evidence>
<evidence type="ECO:0000313" key="8">
    <source>
        <dbReference type="Proteomes" id="UP000324298"/>
    </source>
</evidence>
<evidence type="ECO:0000256" key="2">
    <source>
        <dbReference type="ARBA" id="ARBA00022741"/>
    </source>
</evidence>
<comment type="caution">
    <text evidence="7">The sequence shown here is derived from an EMBL/GenBank/DDBJ whole genome shotgun (WGS) entry which is preliminary data.</text>
</comment>
<accession>A0A5A9XN93</accession>
<keyword evidence="8" id="KW-1185">Reference proteome</keyword>
<dbReference type="Proteomes" id="UP000324298">
    <property type="component" value="Unassembled WGS sequence"/>
</dbReference>
<feature type="domain" description="MOFRL-associated" evidence="6">
    <location>
        <begin position="11"/>
        <end position="245"/>
    </location>
</feature>